<feature type="domain" description="UvrD-like helicase ATP-binding" evidence="6">
    <location>
        <begin position="8"/>
        <end position="245"/>
    </location>
</feature>
<dbReference type="InterPro" id="IPR027417">
    <property type="entry name" value="P-loop_NTPase"/>
</dbReference>
<protein>
    <submittedName>
        <fullName evidence="7">UvrD-helicase domain-containing protein</fullName>
    </submittedName>
</protein>
<dbReference type="RefSeq" id="WP_382385839.1">
    <property type="nucleotide sequence ID" value="NZ_JBHLWI010000003.1"/>
</dbReference>
<proteinExistence type="predicted"/>
<dbReference type="Pfam" id="PF13245">
    <property type="entry name" value="AAA_19"/>
    <property type="match status" value="1"/>
</dbReference>
<keyword evidence="8" id="KW-1185">Reference proteome</keyword>
<evidence type="ECO:0000256" key="3">
    <source>
        <dbReference type="ARBA" id="ARBA00022806"/>
    </source>
</evidence>
<reference evidence="7 8" key="1">
    <citation type="submission" date="2024-09" db="EMBL/GenBank/DDBJ databases">
        <authorList>
            <person name="Sun Q."/>
            <person name="Mori K."/>
        </authorList>
    </citation>
    <scope>NUCLEOTIDE SEQUENCE [LARGE SCALE GENOMIC DNA]</scope>
    <source>
        <strain evidence="7 8">CCM 7650</strain>
    </source>
</reference>
<gene>
    <name evidence="7" type="ORF">ACFFIP_01755</name>
</gene>
<feature type="binding site" evidence="5">
    <location>
        <begin position="29"/>
        <end position="36"/>
    </location>
    <ligand>
        <name>ATP</name>
        <dbReference type="ChEBI" id="CHEBI:30616"/>
    </ligand>
</feature>
<name>A0ABV6FNF7_9BACT</name>
<dbReference type="PROSITE" id="PS51198">
    <property type="entry name" value="UVRD_HELICASE_ATP_BIND"/>
    <property type="match status" value="1"/>
</dbReference>
<organism evidence="7 8">
    <name type="scientific">Fontibacter flavus</name>
    <dbReference type="NCBI Taxonomy" id="654838"/>
    <lineage>
        <taxon>Bacteria</taxon>
        <taxon>Pseudomonadati</taxon>
        <taxon>Bacteroidota</taxon>
        <taxon>Cytophagia</taxon>
        <taxon>Cytophagales</taxon>
        <taxon>Cyclobacteriaceae</taxon>
        <taxon>Fontibacter</taxon>
    </lineage>
</organism>
<dbReference type="Proteomes" id="UP001589797">
    <property type="component" value="Unassembled WGS sequence"/>
</dbReference>
<dbReference type="InterPro" id="IPR000212">
    <property type="entry name" value="DNA_helicase_UvrD/REP"/>
</dbReference>
<dbReference type="Gene3D" id="3.40.50.300">
    <property type="entry name" value="P-loop containing nucleotide triphosphate hydrolases"/>
    <property type="match status" value="2"/>
</dbReference>
<evidence type="ECO:0000259" key="6">
    <source>
        <dbReference type="PROSITE" id="PS51198"/>
    </source>
</evidence>
<dbReference type="PANTHER" id="PTHR11070:SF3">
    <property type="entry name" value="DNA 3'-5' HELICASE"/>
    <property type="match status" value="1"/>
</dbReference>
<sequence length="641" mass="74321">MVEERLNLEPEVQEIFQCIDNKRNFLLSGGAGSGKTYSLVQVIRQVISENPTAKVACMTYTNAAVKEIEERVNHKNLNVSTIYDFLWDNIKHFQKELKSTIIALANDENTKISIDEDDSIPANYFDELEKGIQYKEFLKLKEGIISHDELLIIANHLFENYPKLSAIVKDKYQFIFIDEYQDTNSVVVEILLNHFKKSEKKNLIGFFGDAMQSIYDDGIGNLDQYKGNTADTVKELKKTQNRRSPRKIINLANRLRTDDIIQEPSTDKNAPNMLAGQVKEGNILFLHSHDGDISAVKQYLTANHKWNFDDSKETKELNLTHNLIADKAGFRTLMDIYDSDPVIGLKNDVLRKIKDNKKNNNPEIEISDNDSFDAVVDKFQLKNRQRQLKKDILLQNPINVELYNQLKDKPFSEVRKIYLSKDALIDDKKQDEDDENKKGSKRDNLIKHLFKIQSNIMLYQVGRYNEFLRATDYKDKIVNIAAKRILKDNIESLINVGDKTIEDVIYDANEKGICLVDDKLKDFKVKNEYLYNRVKEVQYSEFQKLYDYLEGKTPFSTQHKTKGTEFENVLVILDNGGWNKYNFENMFLNTGTESVLERTQKIFYVCCTRTKENLVVFYYNPSPQVIAKATEWFGQENVIPV</sequence>
<evidence type="ECO:0000313" key="8">
    <source>
        <dbReference type="Proteomes" id="UP001589797"/>
    </source>
</evidence>
<keyword evidence="1 5" id="KW-0547">Nucleotide-binding</keyword>
<dbReference type="PANTHER" id="PTHR11070">
    <property type="entry name" value="UVRD / RECB / PCRA DNA HELICASE FAMILY MEMBER"/>
    <property type="match status" value="1"/>
</dbReference>
<dbReference type="SUPFAM" id="SSF52540">
    <property type="entry name" value="P-loop containing nucleoside triphosphate hydrolases"/>
    <property type="match status" value="1"/>
</dbReference>
<dbReference type="InterPro" id="IPR014016">
    <property type="entry name" value="UvrD-like_ATP-bd"/>
</dbReference>
<evidence type="ECO:0000256" key="2">
    <source>
        <dbReference type="ARBA" id="ARBA00022801"/>
    </source>
</evidence>
<accession>A0ABV6FNF7</accession>
<evidence type="ECO:0000256" key="1">
    <source>
        <dbReference type="ARBA" id="ARBA00022741"/>
    </source>
</evidence>
<evidence type="ECO:0000313" key="7">
    <source>
        <dbReference type="EMBL" id="MFC0261389.1"/>
    </source>
</evidence>
<keyword evidence="3 5" id="KW-0347">Helicase</keyword>
<dbReference type="EMBL" id="JBHLWI010000003">
    <property type="protein sequence ID" value="MFC0261389.1"/>
    <property type="molecule type" value="Genomic_DNA"/>
</dbReference>
<evidence type="ECO:0000256" key="5">
    <source>
        <dbReference type="PROSITE-ProRule" id="PRU00560"/>
    </source>
</evidence>
<keyword evidence="2 5" id="KW-0378">Hydrolase</keyword>
<keyword evidence="4 5" id="KW-0067">ATP-binding</keyword>
<evidence type="ECO:0000256" key="4">
    <source>
        <dbReference type="ARBA" id="ARBA00022840"/>
    </source>
</evidence>
<comment type="caution">
    <text evidence="7">The sequence shown here is derived from an EMBL/GenBank/DDBJ whole genome shotgun (WGS) entry which is preliminary data.</text>
</comment>